<evidence type="ECO:0000313" key="2">
    <source>
        <dbReference type="Proteomes" id="UP000007882"/>
    </source>
</evidence>
<organism evidence="1 2">
    <name type="scientific">Actinoplanes missouriensis (strain ATCC 14538 / DSM 43046 / CBS 188.64 / JCM 3121 / NBRC 102363 / NCIMB 12654 / NRRL B-3342 / UNCC 431)</name>
    <dbReference type="NCBI Taxonomy" id="512565"/>
    <lineage>
        <taxon>Bacteria</taxon>
        <taxon>Bacillati</taxon>
        <taxon>Actinomycetota</taxon>
        <taxon>Actinomycetes</taxon>
        <taxon>Micromonosporales</taxon>
        <taxon>Micromonosporaceae</taxon>
        <taxon>Actinoplanes</taxon>
    </lineage>
</organism>
<dbReference type="AlphaFoldDB" id="I0H8A5"/>
<protein>
    <recommendedName>
        <fullName evidence="3">Transposase</fullName>
    </recommendedName>
</protein>
<dbReference type="EMBL" id="AP012319">
    <property type="protein sequence ID" value="BAL89242.1"/>
    <property type="molecule type" value="Genomic_DNA"/>
</dbReference>
<reference evidence="1 2" key="1">
    <citation type="submission" date="2012-02" db="EMBL/GenBank/DDBJ databases">
        <title>Complete genome sequence of Actinoplanes missouriensis 431 (= NBRC 102363).</title>
        <authorList>
            <person name="Ohnishi Y."/>
            <person name="Ishikawa J."/>
            <person name="Sekine M."/>
            <person name="Hosoyama A."/>
            <person name="Harada T."/>
            <person name="Narita H."/>
            <person name="Hata T."/>
            <person name="Konno Y."/>
            <person name="Tutikane K."/>
            <person name="Fujita N."/>
            <person name="Horinouchi S."/>
            <person name="Hayakawa M."/>
        </authorList>
    </citation>
    <scope>NUCLEOTIDE SEQUENCE [LARGE SCALE GENOMIC DNA]</scope>
    <source>
        <strain evidence="2">ATCC 14538 / DSM 43046 / CBS 188.64 / JCM 3121 / NBRC 102363 / NCIMB 12654 / NRRL B-3342 / UNCC 431</strain>
    </source>
</reference>
<gene>
    <name evidence="1" type="ordered locus">AMIS_40220</name>
</gene>
<sequence>MRTLRPAPSVPTGVSRCTVRHEHVTFPGSALIRPGQDRIDRAVAGLTRAAERCFTIGLRGPARWLGAFLGLS</sequence>
<evidence type="ECO:0008006" key="3">
    <source>
        <dbReference type="Google" id="ProtNLM"/>
    </source>
</evidence>
<dbReference type="HOGENOM" id="CLU_2713296_0_0_11"/>
<name>I0H8A5_ACTM4</name>
<dbReference type="Proteomes" id="UP000007882">
    <property type="component" value="Chromosome"/>
</dbReference>
<proteinExistence type="predicted"/>
<dbReference type="STRING" id="512565.AMIS_40220"/>
<accession>I0H8A5</accession>
<keyword evidence="2" id="KW-1185">Reference proteome</keyword>
<dbReference type="KEGG" id="ams:AMIS_40220"/>
<evidence type="ECO:0000313" key="1">
    <source>
        <dbReference type="EMBL" id="BAL89242.1"/>
    </source>
</evidence>